<dbReference type="CDD" id="cd00146">
    <property type="entry name" value="PKD"/>
    <property type="match status" value="1"/>
</dbReference>
<proteinExistence type="predicted"/>
<dbReference type="InterPro" id="IPR022409">
    <property type="entry name" value="PKD/Chitinase_dom"/>
</dbReference>
<dbReference type="InterPro" id="IPR011519">
    <property type="entry name" value="UnbV_ASPIC"/>
</dbReference>
<dbReference type="PANTHER" id="PTHR16026:SF0">
    <property type="entry name" value="CARTILAGE ACIDIC PROTEIN 1"/>
    <property type="match status" value="1"/>
</dbReference>
<evidence type="ECO:0000313" key="6">
    <source>
        <dbReference type="EMBL" id="MBF8149496.1"/>
    </source>
</evidence>
<reference evidence="6 7" key="1">
    <citation type="submission" date="2020-11" db="EMBL/GenBank/DDBJ databases">
        <title>Winogradskyella marina sp. nov., isolated from marine sediment.</title>
        <authorList>
            <person name="Bo J."/>
            <person name="Wang S."/>
            <person name="Song X."/>
            <person name="Du Z."/>
        </authorList>
    </citation>
    <scope>NUCLEOTIDE SEQUENCE [LARGE SCALE GENOMIC DNA]</scope>
    <source>
        <strain evidence="6 7">F6397</strain>
    </source>
</reference>
<protein>
    <submittedName>
        <fullName evidence="6">VCBS repeat-containing protein</fullName>
    </submittedName>
</protein>
<dbReference type="InterPro" id="IPR013517">
    <property type="entry name" value="FG-GAP"/>
</dbReference>
<dbReference type="InterPro" id="IPR000998">
    <property type="entry name" value="MAM_dom"/>
</dbReference>
<keyword evidence="7" id="KW-1185">Reference proteome</keyword>
<evidence type="ECO:0000259" key="5">
    <source>
        <dbReference type="PROSITE" id="PS50093"/>
    </source>
</evidence>
<keyword evidence="3" id="KW-0812">Transmembrane</keyword>
<keyword evidence="3" id="KW-0472">Membrane</keyword>
<dbReference type="PROSITE" id="PS50093">
    <property type="entry name" value="PKD"/>
    <property type="match status" value="1"/>
</dbReference>
<dbReference type="EMBL" id="JADOET010000004">
    <property type="protein sequence ID" value="MBF8149496.1"/>
    <property type="molecule type" value="Genomic_DNA"/>
</dbReference>
<dbReference type="Proteomes" id="UP000611215">
    <property type="component" value="Unassembled WGS sequence"/>
</dbReference>
<dbReference type="RefSeq" id="WP_195870774.1">
    <property type="nucleotide sequence ID" value="NZ_JADOET010000004.1"/>
</dbReference>
<evidence type="ECO:0000313" key="7">
    <source>
        <dbReference type="Proteomes" id="UP000611215"/>
    </source>
</evidence>
<dbReference type="InterPro" id="IPR036280">
    <property type="entry name" value="Multihaem_cyt_sf"/>
</dbReference>
<evidence type="ECO:0000256" key="1">
    <source>
        <dbReference type="ARBA" id="ARBA00022729"/>
    </source>
</evidence>
<dbReference type="InterPro" id="IPR027039">
    <property type="entry name" value="Crtac1"/>
</dbReference>
<dbReference type="Pfam" id="PF13517">
    <property type="entry name" value="FG-GAP_3"/>
    <property type="match status" value="3"/>
</dbReference>
<dbReference type="NCBIfam" id="TIGR04183">
    <property type="entry name" value="Por_Secre_tail"/>
    <property type="match status" value="1"/>
</dbReference>
<accession>A0ABS0EGB8</accession>
<dbReference type="Pfam" id="PF18911">
    <property type="entry name" value="PKD_4"/>
    <property type="match status" value="1"/>
</dbReference>
<feature type="domain" description="MAM" evidence="4">
    <location>
        <begin position="1111"/>
        <end position="1305"/>
    </location>
</feature>
<evidence type="ECO:0000259" key="4">
    <source>
        <dbReference type="PROSITE" id="PS50060"/>
    </source>
</evidence>
<keyword evidence="3" id="KW-1133">Transmembrane helix</keyword>
<dbReference type="PANTHER" id="PTHR16026">
    <property type="entry name" value="CARTILAGE ACIDIC PROTEIN 1"/>
    <property type="match status" value="1"/>
</dbReference>
<feature type="region of interest" description="Disordered" evidence="2">
    <location>
        <begin position="1159"/>
        <end position="1180"/>
    </location>
</feature>
<name>A0ABS0EGB8_9FLAO</name>
<keyword evidence="1" id="KW-0732">Signal</keyword>
<dbReference type="SUPFAM" id="SSF69318">
    <property type="entry name" value="Integrin alpha N-terminal domain"/>
    <property type="match status" value="1"/>
</dbReference>
<dbReference type="InterPro" id="IPR013783">
    <property type="entry name" value="Ig-like_fold"/>
</dbReference>
<dbReference type="InterPro" id="IPR026444">
    <property type="entry name" value="Secre_tail"/>
</dbReference>
<dbReference type="Pfam" id="PF18962">
    <property type="entry name" value="Por_Secre_tail"/>
    <property type="match status" value="1"/>
</dbReference>
<dbReference type="InterPro" id="IPR035986">
    <property type="entry name" value="PKD_dom_sf"/>
</dbReference>
<dbReference type="SMART" id="SM00089">
    <property type="entry name" value="PKD"/>
    <property type="match status" value="1"/>
</dbReference>
<feature type="transmembrane region" description="Helical" evidence="3">
    <location>
        <begin position="7"/>
        <end position="24"/>
    </location>
</feature>
<dbReference type="PROSITE" id="PS50060">
    <property type="entry name" value="MAM_2"/>
    <property type="match status" value="1"/>
</dbReference>
<evidence type="ECO:0000256" key="2">
    <source>
        <dbReference type="SAM" id="MobiDB-lite"/>
    </source>
</evidence>
<comment type="caution">
    <text evidence="6">The sequence shown here is derived from an EMBL/GenBank/DDBJ whole genome shotgun (WGS) entry which is preliminary data.</text>
</comment>
<sequence>MANKTLITLLTIAVAGFAVLYFYAPRTTSSNYSDYDLLAVSDHEKLTSGSYTLQHLPDNHSIATFERRDPIINSNTSQTAVFDNPAISAVAIAKFLNGNLPTTTPPSDNTGIPALLSQTGAFANLSTLSPSPGLIPYDMIEPFWSDGAAKKRWMAIPNDGSYNTPDEQITFSNDEAWDFPQGSVLIKHFEVGGQRLETRFEVKGDDDVYYYLTYKWNAAQTDATLLNGAVDEDVVVNGVTQSWHYPSRTECASCHFPQNGSVLGPKTRHLNKEILYPSSGITMNQLVNFSELGLITETITDSNVSSYSAVAAKDDLSASLEDRARSYIDVNCSSCHNPSVDNIAMFDARYTTPLAHQNIIYGDVAYDEGLNDPKVIIPQDVPNSMAHFRMNSTQTGIEMPPIAKDVVDVAGVQLIEDWINSLSPTTSSPPEALFSASTVHGPAPLSVNFDASASTDPDNDPLTYSWDFGDGNTATGVTTNHVYATSDEYTATLIVSDGLQSDQTSTVIAVNTSNPGGNTVAFTDGTSLLGQDNFSGLPMGVIDMNGDGKDDIVQFNNTRSLRIQYQNGAGQPFTSYDHGNVSNNNQWGTAIADFDHNGYNDVMSGGAYDNLKIIKNNDGNSSYSQSFIANSGIFLQGANFADINNDGWADIFACHDDGESRAFQNNHDGTLSYDPNLISTETTPSSDNSGNYASMWVDYDNDGDLDLYISKCRIGVNNSSDPRRVNMLWQNDGNNNYTEVSEQANLKIGAQTWFSDFGDIDNDGDLDAIIVNHYEAPNLMRNNGDGTFTDITSGSGIPSLTSQGNLAIQGFFKDFNNDGYLDLMISGTESHYLLYNNGDGTFQNAINPFNSNQIQSFSVGDINHDGFLDIYAGYANGLNSPSSIKDRIWLNQGNSNNYLNIQLEGTVSNINGIGARVELHGSWGIQIRDVRSGEGYGLVNSFTQHFGIGVSTQVDKVVVKWPSGIVDEILDPAINQFLKVIETEPTPTCFDGFQNGDETGVDCGGSCPDACPEPPPCTDIVVSITLDNYPEETDWSIENSAGETVAAGGPYGGEADGSTVTIDVCLEDGCYDFIINDDYGDGICCSYGSGSYDVTVNGLVVASGGNFGTSETTNFCVGPVPCEGIDLTVIDVDFENGTGTDWTTSGTATSGTFIIANPTEESDGGVQTQPEDDHSTTGTNAFFTATNTSVGSNDIDGGVSIATSPIYSIPAESNLSIWYFFGQRDAGGDAGDFFLLEYSIDGGNIYTTLASYGDETVQAHWTEATAEIPENSSLVIRVSAADGPNNGDIIEAGIDDFVVTKICQEPIIYTYNNDAWSPSDPNNVSTSNDTIVIAAGEAVISMDTDINEITVEAGAALTVNAGVTLSANITTLKSTSQLYSSLIVDGTVEGVVTYERFVNSNTGGNDLISAPLSGQTWADFLAAGTNAADLLNSGSTNPISYLFGPFDKTTDAYINYTNAESPSLTLVSGTGYRAGTDPSLDPGANLTFTGTVPASPIAMNILDTGAQFPDWNLLGNPYPSYLDMEVFLNYVLFDNGSDPTITNMAILEDMSGIYGYAGGDVANKWDVITLANASTKLMAPGQGFFVAANASYVNDFDIVFDPSMRAIGANDDFIAGRHSDLLTYLKLNINASHTDYSTEFYFNDNASLGLDLGYDGKILGNVAPSYALYSHLVEDNTGLPLALQALHPSDLDHTIIPLGVNSNQGEQLTFSISETTLPSDVDVYLEDTVTNTITLLNTGNYTMTPNVALHGTGRFYLHLSSSTLSDTSQTFDYLQIYNTTTPKTIVVEGVLQAKTTLNLYDIQGRLVLNTALDHFDVINTIDVSRLNSGVYFVKVFNANQSKTQKLIIH</sequence>
<gene>
    <name evidence="6" type="ORF">ITJ86_06280</name>
</gene>
<dbReference type="InterPro" id="IPR000601">
    <property type="entry name" value="PKD_dom"/>
</dbReference>
<dbReference type="SUPFAM" id="SSF49299">
    <property type="entry name" value="PKD domain"/>
    <property type="match status" value="1"/>
</dbReference>
<dbReference type="SUPFAM" id="SSF48695">
    <property type="entry name" value="Multiheme cytochromes"/>
    <property type="match status" value="1"/>
</dbReference>
<dbReference type="Gene3D" id="2.60.40.10">
    <property type="entry name" value="Immunoglobulins"/>
    <property type="match status" value="1"/>
</dbReference>
<evidence type="ECO:0000256" key="3">
    <source>
        <dbReference type="SAM" id="Phobius"/>
    </source>
</evidence>
<feature type="domain" description="PKD" evidence="5">
    <location>
        <begin position="430"/>
        <end position="507"/>
    </location>
</feature>
<organism evidence="6 7">
    <name type="scientific">Winogradskyella marina</name>
    <dbReference type="NCBI Taxonomy" id="2785530"/>
    <lineage>
        <taxon>Bacteria</taxon>
        <taxon>Pseudomonadati</taxon>
        <taxon>Bacteroidota</taxon>
        <taxon>Flavobacteriia</taxon>
        <taxon>Flavobacteriales</taxon>
        <taxon>Flavobacteriaceae</taxon>
        <taxon>Winogradskyella</taxon>
    </lineage>
</organism>
<dbReference type="Gene3D" id="2.130.10.130">
    <property type="entry name" value="Integrin alpha, N-terminal"/>
    <property type="match status" value="1"/>
</dbReference>
<dbReference type="Pfam" id="PF07593">
    <property type="entry name" value="UnbV_ASPIC"/>
    <property type="match status" value="1"/>
</dbReference>
<dbReference type="InterPro" id="IPR028994">
    <property type="entry name" value="Integrin_alpha_N"/>
</dbReference>